<sequence length="52" mass="5777">MGISKFPSKAFTSLNLLQSIVLVMTIVNQKSPKYFKGNKKTASDELAVELLF</sequence>
<keyword evidence="2" id="KW-1185">Reference proteome</keyword>
<reference evidence="1" key="1">
    <citation type="journal article" date="2014" name="Int. J. Syst. Evol. Microbiol.">
        <title>Complete genome sequence of Corynebacterium casei LMG S-19264T (=DSM 44701T), isolated from a smear-ripened cheese.</title>
        <authorList>
            <consortium name="US DOE Joint Genome Institute (JGI-PGF)"/>
            <person name="Walter F."/>
            <person name="Albersmeier A."/>
            <person name="Kalinowski J."/>
            <person name="Ruckert C."/>
        </authorList>
    </citation>
    <scope>NUCLEOTIDE SEQUENCE</scope>
    <source>
        <strain evidence="1">CGMCC 1.12408</strain>
    </source>
</reference>
<proteinExistence type="predicted"/>
<evidence type="ECO:0000313" key="2">
    <source>
        <dbReference type="Proteomes" id="UP000613512"/>
    </source>
</evidence>
<protein>
    <submittedName>
        <fullName evidence="1">Uncharacterized protein</fullName>
    </submittedName>
</protein>
<gene>
    <name evidence="1" type="ORF">GCM10008025_35370</name>
</gene>
<dbReference type="EMBL" id="BMEY01000025">
    <property type="protein sequence ID" value="GGA89688.1"/>
    <property type="molecule type" value="Genomic_DNA"/>
</dbReference>
<accession>A0A916WE13</accession>
<organism evidence="1 2">
    <name type="scientific">Ornithinibacillus halotolerans</name>
    <dbReference type="NCBI Taxonomy" id="1274357"/>
    <lineage>
        <taxon>Bacteria</taxon>
        <taxon>Bacillati</taxon>
        <taxon>Bacillota</taxon>
        <taxon>Bacilli</taxon>
        <taxon>Bacillales</taxon>
        <taxon>Bacillaceae</taxon>
        <taxon>Ornithinibacillus</taxon>
    </lineage>
</organism>
<dbReference type="Proteomes" id="UP000613512">
    <property type="component" value="Unassembled WGS sequence"/>
</dbReference>
<name>A0A916WE13_9BACI</name>
<reference evidence="1" key="2">
    <citation type="submission" date="2020-09" db="EMBL/GenBank/DDBJ databases">
        <authorList>
            <person name="Sun Q."/>
            <person name="Zhou Y."/>
        </authorList>
    </citation>
    <scope>NUCLEOTIDE SEQUENCE</scope>
    <source>
        <strain evidence="1">CGMCC 1.12408</strain>
    </source>
</reference>
<comment type="caution">
    <text evidence="1">The sequence shown here is derived from an EMBL/GenBank/DDBJ whole genome shotgun (WGS) entry which is preliminary data.</text>
</comment>
<dbReference type="AlphaFoldDB" id="A0A916WE13"/>
<evidence type="ECO:0000313" key="1">
    <source>
        <dbReference type="EMBL" id="GGA89688.1"/>
    </source>
</evidence>